<dbReference type="PANTHER" id="PTHR10134">
    <property type="entry name" value="CYTOCHROME B-C1 COMPLEX SUBUNIT RIESKE, MITOCHONDRIAL"/>
    <property type="match status" value="1"/>
</dbReference>
<dbReference type="Pfam" id="PF00355">
    <property type="entry name" value="Rieske"/>
    <property type="match status" value="1"/>
</dbReference>
<dbReference type="SUPFAM" id="SSF50022">
    <property type="entry name" value="ISP domain"/>
    <property type="match status" value="1"/>
</dbReference>
<feature type="compositionally biased region" description="Gly residues" evidence="10">
    <location>
        <begin position="64"/>
        <end position="78"/>
    </location>
</feature>
<keyword evidence="4" id="KW-0479">Metal-binding</keyword>
<accession>A0A4D4KXG9</accession>
<comment type="function">
    <text evidence="1">Iron-sulfur subunit of the cytochrome bc1 complex, an essential component of the respiratory electron transport chain required for ATP synthesis. The bc1 complex catalyzes the oxidation of menaquinol and the reduction of cytochrome c in the respiratory chain. The bc1 complex operates through a Q-cycle mechanism that couples electron transfer to generation of the proton gradient that drives ATP synthesis.</text>
</comment>
<evidence type="ECO:0000256" key="2">
    <source>
        <dbReference type="ARBA" id="ARBA00015816"/>
    </source>
</evidence>
<feature type="region of interest" description="Disordered" evidence="10">
    <location>
        <begin position="33"/>
        <end position="91"/>
    </location>
</feature>
<dbReference type="PRINTS" id="PR00162">
    <property type="entry name" value="RIESKE"/>
</dbReference>
<dbReference type="RefSeq" id="WP_137976662.1">
    <property type="nucleotide sequence ID" value="NZ_BAAASO010000006.1"/>
</dbReference>
<comment type="cofactor">
    <cofactor evidence="9">
        <name>[2Fe-2S] cluster</name>
        <dbReference type="ChEBI" id="CHEBI:190135"/>
    </cofactor>
</comment>
<dbReference type="PROSITE" id="PS51318">
    <property type="entry name" value="TAT"/>
    <property type="match status" value="1"/>
</dbReference>
<dbReference type="EMBL" id="BJHW01000001">
    <property type="protein sequence ID" value="GDY51227.1"/>
    <property type="molecule type" value="Genomic_DNA"/>
</dbReference>
<evidence type="ECO:0000256" key="7">
    <source>
        <dbReference type="ARBA" id="ARBA00023157"/>
    </source>
</evidence>
<feature type="domain" description="Rieske" evidence="11">
    <location>
        <begin position="79"/>
        <end position="171"/>
    </location>
</feature>
<evidence type="ECO:0000256" key="9">
    <source>
        <dbReference type="ARBA" id="ARBA00034078"/>
    </source>
</evidence>
<organism evidence="12 13">
    <name type="scientific">Streptomyces violaceusniger</name>
    <dbReference type="NCBI Taxonomy" id="68280"/>
    <lineage>
        <taxon>Bacteria</taxon>
        <taxon>Bacillati</taxon>
        <taxon>Actinomycetota</taxon>
        <taxon>Actinomycetes</taxon>
        <taxon>Kitasatosporales</taxon>
        <taxon>Streptomycetaceae</taxon>
        <taxon>Streptomyces</taxon>
        <taxon>Streptomyces violaceusniger group</taxon>
    </lineage>
</organism>
<keyword evidence="13" id="KW-1185">Reference proteome</keyword>
<dbReference type="GO" id="GO:0016020">
    <property type="term" value="C:membrane"/>
    <property type="evidence" value="ECO:0007669"/>
    <property type="project" value="InterPro"/>
</dbReference>
<dbReference type="GO" id="GO:0051537">
    <property type="term" value="F:2 iron, 2 sulfur cluster binding"/>
    <property type="evidence" value="ECO:0007669"/>
    <property type="project" value="UniProtKB-KW"/>
</dbReference>
<keyword evidence="7" id="KW-1015">Disulfide bond</keyword>
<dbReference type="InterPro" id="IPR006311">
    <property type="entry name" value="TAT_signal"/>
</dbReference>
<evidence type="ECO:0000256" key="3">
    <source>
        <dbReference type="ARBA" id="ARBA00022714"/>
    </source>
</evidence>
<dbReference type="FunFam" id="2.102.10.10:FF:000016">
    <property type="entry name" value="Nitrite reductase/ring-hydroxylating ferredoxin subunit"/>
    <property type="match status" value="1"/>
</dbReference>
<evidence type="ECO:0000259" key="11">
    <source>
        <dbReference type="PROSITE" id="PS51296"/>
    </source>
</evidence>
<dbReference type="InterPro" id="IPR036922">
    <property type="entry name" value="Rieske_2Fe-2S_sf"/>
</dbReference>
<evidence type="ECO:0000313" key="12">
    <source>
        <dbReference type="EMBL" id="GDY51227.1"/>
    </source>
</evidence>
<keyword evidence="3" id="KW-0001">2Fe-2S</keyword>
<dbReference type="GO" id="GO:0004497">
    <property type="term" value="F:monooxygenase activity"/>
    <property type="evidence" value="ECO:0007669"/>
    <property type="project" value="UniProtKB-ARBA"/>
</dbReference>
<dbReference type="CDD" id="cd03467">
    <property type="entry name" value="Rieske"/>
    <property type="match status" value="1"/>
</dbReference>
<comment type="caution">
    <text evidence="12">The sequence shown here is derived from an EMBL/GenBank/DDBJ whole genome shotgun (WGS) entry which is preliminary data.</text>
</comment>
<sequence length="172" mass="16623">MTQSAIPGQGTTRRAVVTAAGAAGLAATLAACGKDDDGGSGGGSADSAQNAGSSQPSQGAEAGQSGGAEGGKSGGGDGMELAKTSQIPEGGGMVFKDHKVVVTQPKAGDFKAFSSICTHQGCSVGDVSGGTINCPCHQSKFDITDGSVKGGPAQKPLPGAQIKVQGSSIWMA</sequence>
<dbReference type="InterPro" id="IPR014349">
    <property type="entry name" value="Rieske_Fe-S_prot"/>
</dbReference>
<dbReference type="Gene3D" id="2.102.10.10">
    <property type="entry name" value="Rieske [2Fe-2S] iron-sulphur domain"/>
    <property type="match status" value="1"/>
</dbReference>
<reference evidence="12 13" key="1">
    <citation type="journal article" date="2020" name="Int. J. Syst. Evol. Microbiol.">
        <title>Reclassification of Streptomyces castelarensis and Streptomyces sporoclivatus as later heterotypic synonyms of Streptomyces antimycoticus.</title>
        <authorList>
            <person name="Komaki H."/>
            <person name="Tamura T."/>
        </authorList>
    </citation>
    <scope>NUCLEOTIDE SEQUENCE [LARGE SCALE GENOMIC DNA]</scope>
    <source>
        <strain evidence="12 13">NBRC 13459</strain>
    </source>
</reference>
<dbReference type="GO" id="GO:0046872">
    <property type="term" value="F:metal ion binding"/>
    <property type="evidence" value="ECO:0007669"/>
    <property type="project" value="UniProtKB-KW"/>
</dbReference>
<dbReference type="AlphaFoldDB" id="A0A4D4KXG9"/>
<dbReference type="InterPro" id="IPR017941">
    <property type="entry name" value="Rieske_2Fe-2S"/>
</dbReference>
<evidence type="ECO:0000313" key="13">
    <source>
        <dbReference type="Proteomes" id="UP000301309"/>
    </source>
</evidence>
<feature type="compositionally biased region" description="Low complexity" evidence="10">
    <location>
        <begin position="45"/>
        <end position="63"/>
    </location>
</feature>
<dbReference type="Proteomes" id="UP000301309">
    <property type="component" value="Unassembled WGS sequence"/>
</dbReference>
<name>A0A4D4KXG9_STRVO</name>
<evidence type="ECO:0000256" key="1">
    <source>
        <dbReference type="ARBA" id="ARBA00002494"/>
    </source>
</evidence>
<evidence type="ECO:0000256" key="4">
    <source>
        <dbReference type="ARBA" id="ARBA00022723"/>
    </source>
</evidence>
<dbReference type="OrthoDB" id="25106at2"/>
<evidence type="ECO:0000256" key="10">
    <source>
        <dbReference type="SAM" id="MobiDB-lite"/>
    </source>
</evidence>
<protein>
    <recommendedName>
        <fullName evidence="2">Cytochrome bc1 complex Rieske iron-sulfur subunit</fullName>
    </recommendedName>
    <alternativeName>
        <fullName evidence="8">Cytochrome bc1 reductase complex subunit QcrA</fullName>
    </alternativeName>
</protein>
<proteinExistence type="predicted"/>
<evidence type="ECO:0000256" key="5">
    <source>
        <dbReference type="ARBA" id="ARBA00023004"/>
    </source>
</evidence>
<evidence type="ECO:0000256" key="8">
    <source>
        <dbReference type="ARBA" id="ARBA00029586"/>
    </source>
</evidence>
<dbReference type="GO" id="GO:0016705">
    <property type="term" value="F:oxidoreductase activity, acting on paired donors, with incorporation or reduction of molecular oxygen"/>
    <property type="evidence" value="ECO:0007669"/>
    <property type="project" value="UniProtKB-ARBA"/>
</dbReference>
<keyword evidence="5" id="KW-0408">Iron</keyword>
<keyword evidence="6" id="KW-0411">Iron-sulfur</keyword>
<evidence type="ECO:0000256" key="6">
    <source>
        <dbReference type="ARBA" id="ARBA00023014"/>
    </source>
</evidence>
<dbReference type="InterPro" id="IPR005805">
    <property type="entry name" value="Rieske_Fe-S_prot_C"/>
</dbReference>
<gene>
    <name evidence="12" type="ORF">SVIO_018500</name>
</gene>
<dbReference type="PROSITE" id="PS51296">
    <property type="entry name" value="RIESKE"/>
    <property type="match status" value="1"/>
</dbReference>